<sequence length="89" mass="9688">MRQKPTVAEKLSSFEVALVPTDTLLRALGMMERYQLPLLPVVGEAGRLVGLLSRAHVMSAWGVDPLLPVSLVMAACEQPLRPVLCPVPR</sequence>
<accession>A0A250IH13</accession>
<dbReference type="PROSITE" id="PS51371">
    <property type="entry name" value="CBS"/>
    <property type="match status" value="1"/>
</dbReference>
<dbReference type="AlphaFoldDB" id="A0A250IH13"/>
<reference evidence="3 4" key="1">
    <citation type="submission" date="2017-06" db="EMBL/GenBank/DDBJ databases">
        <authorList>
            <person name="Kim H.J."/>
            <person name="Triplett B.A."/>
        </authorList>
    </citation>
    <scope>NUCLEOTIDE SEQUENCE [LARGE SCALE GENOMIC DNA]</scope>
    <source>
        <strain evidence="3 4">DSM 14713</strain>
    </source>
</reference>
<name>A0A250IH13_9BACT</name>
<dbReference type="InterPro" id="IPR000644">
    <property type="entry name" value="CBS_dom"/>
</dbReference>
<gene>
    <name evidence="3" type="ORF">MEBOL_003971</name>
</gene>
<feature type="domain" description="CBS" evidence="2">
    <location>
        <begin position="11"/>
        <end position="69"/>
    </location>
</feature>
<organism evidence="3 4">
    <name type="scientific">Melittangium boletus DSM 14713</name>
    <dbReference type="NCBI Taxonomy" id="1294270"/>
    <lineage>
        <taxon>Bacteria</taxon>
        <taxon>Pseudomonadati</taxon>
        <taxon>Myxococcota</taxon>
        <taxon>Myxococcia</taxon>
        <taxon>Myxococcales</taxon>
        <taxon>Cystobacterineae</taxon>
        <taxon>Archangiaceae</taxon>
        <taxon>Melittangium</taxon>
    </lineage>
</organism>
<keyword evidence="4" id="KW-1185">Reference proteome</keyword>
<dbReference type="EMBL" id="CP022163">
    <property type="protein sequence ID" value="ATB30510.1"/>
    <property type="molecule type" value="Genomic_DNA"/>
</dbReference>
<dbReference type="OrthoDB" id="5383410at2"/>
<evidence type="ECO:0000259" key="2">
    <source>
        <dbReference type="PROSITE" id="PS51371"/>
    </source>
</evidence>
<dbReference type="KEGG" id="mbd:MEBOL_003971"/>
<dbReference type="InterPro" id="IPR046342">
    <property type="entry name" value="CBS_dom_sf"/>
</dbReference>
<dbReference type="Proteomes" id="UP000217289">
    <property type="component" value="Chromosome"/>
</dbReference>
<protein>
    <recommendedName>
        <fullName evidence="2">CBS domain-containing protein</fullName>
    </recommendedName>
</protein>
<keyword evidence="1" id="KW-0129">CBS domain</keyword>
<dbReference type="Gene3D" id="3.10.580.10">
    <property type="entry name" value="CBS-domain"/>
    <property type="match status" value="1"/>
</dbReference>
<proteinExistence type="predicted"/>
<evidence type="ECO:0000256" key="1">
    <source>
        <dbReference type="PROSITE-ProRule" id="PRU00703"/>
    </source>
</evidence>
<dbReference type="SUPFAM" id="SSF54631">
    <property type="entry name" value="CBS-domain pair"/>
    <property type="match status" value="1"/>
</dbReference>
<dbReference type="Pfam" id="PF00571">
    <property type="entry name" value="CBS"/>
    <property type="match status" value="1"/>
</dbReference>
<evidence type="ECO:0000313" key="4">
    <source>
        <dbReference type="Proteomes" id="UP000217289"/>
    </source>
</evidence>
<evidence type="ECO:0000313" key="3">
    <source>
        <dbReference type="EMBL" id="ATB30510.1"/>
    </source>
</evidence>